<keyword evidence="5 7" id="KW-1133">Transmembrane helix</keyword>
<dbReference type="GO" id="GO:0035435">
    <property type="term" value="P:phosphate ion transmembrane transport"/>
    <property type="evidence" value="ECO:0007669"/>
    <property type="project" value="TreeGrafter"/>
</dbReference>
<dbReference type="OrthoDB" id="260807at2759"/>
<dbReference type="PANTHER" id="PTHR11101">
    <property type="entry name" value="PHOSPHATE TRANSPORTER"/>
    <property type="match status" value="1"/>
</dbReference>
<evidence type="ECO:0000256" key="1">
    <source>
        <dbReference type="ARBA" id="ARBA00004141"/>
    </source>
</evidence>
<feature type="transmembrane region" description="Helical" evidence="7">
    <location>
        <begin position="6"/>
        <end position="25"/>
    </location>
</feature>
<keyword evidence="2 7" id="KW-0813">Transport</keyword>
<keyword evidence="4 7" id="KW-0812">Transmembrane</keyword>
<keyword evidence="10" id="KW-1185">Reference proteome</keyword>
<dbReference type="VEuPathDB" id="FungiDB:PV10_04134"/>
<dbReference type="AlphaFoldDB" id="A0A0D1WUE2"/>
<evidence type="ECO:0000313" key="9">
    <source>
        <dbReference type="EMBL" id="KIV92870.1"/>
    </source>
</evidence>
<dbReference type="HOGENOM" id="CLU_015355_3_0_1"/>
<evidence type="ECO:0000256" key="5">
    <source>
        <dbReference type="ARBA" id="ARBA00022989"/>
    </source>
</evidence>
<gene>
    <name evidence="9" type="ORF">PV10_04134</name>
</gene>
<evidence type="ECO:0000256" key="4">
    <source>
        <dbReference type="ARBA" id="ARBA00022692"/>
    </source>
</evidence>
<sequence>MVALPQYDYIFAFAMIFSFLDAWNIGANDVANSFATSVSSRSLTMLQAMVIATVCEFGGAVLAGARVSGTIKNGIIRVNDFTENPSVLMLGMLCALVGSSLWLTLATKIGLPVSTSHSIVGGIIGTGFATLGASGVNWSWKGVSQVFAAWGIAPGIAGGFAAIIFLITKYAVLERKNSLRNGLWMVPVYFGVTAAVLTMSIVWKGAASLNLDDWGAGETAGTIFGTAAGVVLLYAIFLLPFLYRRLVMEDWTLKSWEVIKGPLLWRRGPVPPIPEGHAGAVIQDYYRGHNFGTPGAEVPADGSLEPSPAAGGLKEAQAGADGAASNSSIEEKGPGGLDPYLSLEDRSKLKAQEYPWKTPRGFWDRCVYYFMRGVNRDIVEEQTSAKPKGFAANILAKDLSKIHVHVPHYDNKTEHLYSFLQVMTAAVASFGHGANDVSNAVGPLSAIYGIWQTNEASSRSEVPIWILAYGGAAISIGLWMYGYNMMRNLGNRLTLHSPSRGFSMELGAALTVVIATRLALPISTTQCITGATVGVGLCSGTLRAINWRMIAWIYMGWFITLPVAATISGGLMAIIINAPRWEIIPVAAN</sequence>
<feature type="region of interest" description="Disordered" evidence="8">
    <location>
        <begin position="296"/>
        <end position="337"/>
    </location>
</feature>
<comment type="subcellular location">
    <subcellularLocation>
        <location evidence="1 7">Membrane</location>
        <topology evidence="1 7">Multi-pass membrane protein</topology>
    </subcellularLocation>
</comment>
<feature type="transmembrane region" description="Helical" evidence="7">
    <location>
        <begin position="462"/>
        <end position="482"/>
    </location>
</feature>
<reference evidence="9 10" key="1">
    <citation type="submission" date="2015-01" db="EMBL/GenBank/DDBJ databases">
        <title>The Genome Sequence of Exophiala mesophila CBS40295.</title>
        <authorList>
            <consortium name="The Broad Institute Genomics Platform"/>
            <person name="Cuomo C."/>
            <person name="de Hoog S."/>
            <person name="Gorbushina A."/>
            <person name="Stielow B."/>
            <person name="Teixiera M."/>
            <person name="Abouelleil A."/>
            <person name="Chapman S.B."/>
            <person name="Priest M."/>
            <person name="Young S.K."/>
            <person name="Wortman J."/>
            <person name="Nusbaum C."/>
            <person name="Birren B."/>
        </authorList>
    </citation>
    <scope>NUCLEOTIDE SEQUENCE [LARGE SCALE GENOMIC DNA]</scope>
    <source>
        <strain evidence="9 10">CBS 40295</strain>
    </source>
</reference>
<dbReference type="STRING" id="212818.A0A0D1WUE2"/>
<keyword evidence="3 7" id="KW-0592">Phosphate transport</keyword>
<evidence type="ECO:0000256" key="3">
    <source>
        <dbReference type="ARBA" id="ARBA00022592"/>
    </source>
</evidence>
<dbReference type="OMA" id="MQAFCIA"/>
<name>A0A0D1WUE2_EXOME</name>
<dbReference type="EMBL" id="KN847522">
    <property type="protein sequence ID" value="KIV92870.1"/>
    <property type="molecule type" value="Genomic_DNA"/>
</dbReference>
<comment type="function">
    <text evidence="7">Sodium-phosphate symporter.</text>
</comment>
<feature type="transmembrane region" description="Helical" evidence="7">
    <location>
        <begin position="502"/>
        <end position="520"/>
    </location>
</feature>
<evidence type="ECO:0000256" key="2">
    <source>
        <dbReference type="ARBA" id="ARBA00022448"/>
    </source>
</evidence>
<evidence type="ECO:0000256" key="6">
    <source>
        <dbReference type="ARBA" id="ARBA00023136"/>
    </source>
</evidence>
<evidence type="ECO:0000313" key="10">
    <source>
        <dbReference type="Proteomes" id="UP000054302"/>
    </source>
</evidence>
<feature type="transmembrane region" description="Helical" evidence="7">
    <location>
        <begin position="223"/>
        <end position="243"/>
    </location>
</feature>
<feature type="transmembrane region" description="Helical" evidence="7">
    <location>
        <begin position="46"/>
        <end position="67"/>
    </location>
</feature>
<dbReference type="PANTHER" id="PTHR11101:SF80">
    <property type="entry name" value="PHOSPHATE TRANSPORTER"/>
    <property type="match status" value="1"/>
</dbReference>
<feature type="transmembrane region" description="Helical" evidence="7">
    <location>
        <begin position="87"/>
        <end position="107"/>
    </location>
</feature>
<organism evidence="9 10">
    <name type="scientific">Exophiala mesophila</name>
    <name type="common">Black yeast-like fungus</name>
    <dbReference type="NCBI Taxonomy" id="212818"/>
    <lineage>
        <taxon>Eukaryota</taxon>
        <taxon>Fungi</taxon>
        <taxon>Dikarya</taxon>
        <taxon>Ascomycota</taxon>
        <taxon>Pezizomycotina</taxon>
        <taxon>Eurotiomycetes</taxon>
        <taxon>Chaetothyriomycetidae</taxon>
        <taxon>Chaetothyriales</taxon>
        <taxon>Herpotrichiellaceae</taxon>
        <taxon>Exophiala</taxon>
    </lineage>
</organism>
<dbReference type="Pfam" id="PF01384">
    <property type="entry name" value="PHO4"/>
    <property type="match status" value="1"/>
</dbReference>
<feature type="transmembrane region" description="Helical" evidence="7">
    <location>
        <begin position="146"/>
        <end position="171"/>
    </location>
</feature>
<dbReference type="GO" id="GO:0005315">
    <property type="term" value="F:phosphate transmembrane transporter activity"/>
    <property type="evidence" value="ECO:0007669"/>
    <property type="project" value="InterPro"/>
</dbReference>
<dbReference type="Proteomes" id="UP000054302">
    <property type="component" value="Unassembled WGS sequence"/>
</dbReference>
<dbReference type="GO" id="GO:0016020">
    <property type="term" value="C:membrane"/>
    <property type="evidence" value="ECO:0007669"/>
    <property type="project" value="UniProtKB-SubCell"/>
</dbReference>
<proteinExistence type="inferred from homology"/>
<dbReference type="RefSeq" id="XP_016224444.1">
    <property type="nucleotide sequence ID" value="XM_016368656.1"/>
</dbReference>
<feature type="transmembrane region" description="Helical" evidence="7">
    <location>
        <begin position="551"/>
        <end position="576"/>
    </location>
</feature>
<comment type="similarity">
    <text evidence="7">Belongs to the inorganic phosphate transporter (PiT) (TC 2.A.20) family.</text>
</comment>
<dbReference type="GeneID" id="27321979"/>
<feature type="transmembrane region" description="Helical" evidence="7">
    <location>
        <begin position="183"/>
        <end position="203"/>
    </location>
</feature>
<evidence type="ECO:0000256" key="7">
    <source>
        <dbReference type="RuleBase" id="RU363058"/>
    </source>
</evidence>
<evidence type="ECO:0000256" key="8">
    <source>
        <dbReference type="SAM" id="MobiDB-lite"/>
    </source>
</evidence>
<dbReference type="InterPro" id="IPR001204">
    <property type="entry name" value="Phos_transporter"/>
</dbReference>
<keyword evidence="6 7" id="KW-0472">Membrane</keyword>
<protein>
    <recommendedName>
        <fullName evidence="7">Phosphate transporter</fullName>
    </recommendedName>
</protein>
<feature type="transmembrane region" description="Helical" evidence="7">
    <location>
        <begin position="119"/>
        <end position="140"/>
    </location>
</feature>
<accession>A0A0D1WUE2</accession>